<evidence type="ECO:0000313" key="1">
    <source>
        <dbReference type="EMBL" id="GHI75928.1"/>
    </source>
</evidence>
<sequence>MAGSGRRGDAPSRNELLHKHLAQLRWSGRGFARRVYERCQAVGLPNTVSPSTVARWCSGETTPSASLAAAACHVLSSALGKQVTPESLGWPADTTDIATESLEYSDLPHAIRTLGRLWEIDAQRDPALIKSMFFPRAFGLASREALVMPPDPDISGSGTYKVTASDITLLEDQTRLYGALDGQHGGGKFRSVFAGFLAMQTVPLLDGAFSAKAGKRLYGSVADAVLAMASMAYDDQLAGFAQRYDLQAMRLAQAIGDRARIARVHIHQTRLAAAQGDRREVLTHARSAVLAAEGAPPLVRAYAAITEARAWSFNQNPERTIAAVTRAREGFDQAKASSSLDWLAWFDRFELEAQAAWALAGAGLVDAGMLALKEAEGMPYERLRDRVELLITGAELARLGGDLTAYGDKARRAEEASRPLVSRRLAARISRLAAGQPLDDF</sequence>
<proteinExistence type="predicted"/>
<accession>A0ABQ3T695</accession>
<name>A0ABQ3T695_9ACTN</name>
<gene>
    <name evidence="1" type="ORF">Sspor_14890</name>
</gene>
<dbReference type="EMBL" id="BNED01000005">
    <property type="protein sequence ID" value="GHI75928.1"/>
    <property type="molecule type" value="Genomic_DNA"/>
</dbReference>
<comment type="caution">
    <text evidence="1">The sequence shown here is derived from an EMBL/GenBank/DDBJ whole genome shotgun (WGS) entry which is preliminary data.</text>
</comment>
<organism evidence="1 2">
    <name type="scientific">Streptomyces spororaveus</name>
    <dbReference type="NCBI Taxonomy" id="284039"/>
    <lineage>
        <taxon>Bacteria</taxon>
        <taxon>Bacillati</taxon>
        <taxon>Actinomycetota</taxon>
        <taxon>Actinomycetes</taxon>
        <taxon>Kitasatosporales</taxon>
        <taxon>Streptomycetaceae</taxon>
        <taxon>Streptomyces</taxon>
    </lineage>
</organism>
<dbReference type="RefSeq" id="WP_237403712.1">
    <property type="nucleotide sequence ID" value="NZ_BAAATO010000011.1"/>
</dbReference>
<keyword evidence="2" id="KW-1185">Reference proteome</keyword>
<evidence type="ECO:0000313" key="2">
    <source>
        <dbReference type="Proteomes" id="UP000608522"/>
    </source>
</evidence>
<protein>
    <recommendedName>
        <fullName evidence="3">Helix-turn-helix protein</fullName>
    </recommendedName>
</protein>
<evidence type="ECO:0008006" key="3">
    <source>
        <dbReference type="Google" id="ProtNLM"/>
    </source>
</evidence>
<dbReference type="Proteomes" id="UP000608522">
    <property type="component" value="Unassembled WGS sequence"/>
</dbReference>
<reference evidence="2" key="1">
    <citation type="submission" date="2023-07" db="EMBL/GenBank/DDBJ databases">
        <title>Whole genome shotgun sequence of Streptomyces spororaveus NBRC 15456.</title>
        <authorList>
            <person name="Komaki H."/>
            <person name="Tamura T."/>
        </authorList>
    </citation>
    <scope>NUCLEOTIDE SEQUENCE [LARGE SCALE GENOMIC DNA]</scope>
    <source>
        <strain evidence="2">NBRC 15456</strain>
    </source>
</reference>